<evidence type="ECO:0000313" key="4">
    <source>
        <dbReference type="WBParaSite" id="TMUE_1000005787.1"/>
    </source>
</evidence>
<feature type="domain" description="Protein kinase" evidence="2">
    <location>
        <begin position="25"/>
        <end position="289"/>
    </location>
</feature>
<evidence type="ECO:0000256" key="1">
    <source>
        <dbReference type="SAM" id="MobiDB-lite"/>
    </source>
</evidence>
<dbReference type="SUPFAM" id="SSF56112">
    <property type="entry name" value="Protein kinase-like (PK-like)"/>
    <property type="match status" value="1"/>
</dbReference>
<dbReference type="PROSITE" id="PS50011">
    <property type="entry name" value="PROTEIN_KINASE_DOM"/>
    <property type="match status" value="1"/>
</dbReference>
<proteinExistence type="predicted"/>
<dbReference type="GO" id="GO:0004672">
    <property type="term" value="F:protein kinase activity"/>
    <property type="evidence" value="ECO:0007669"/>
    <property type="project" value="InterPro"/>
</dbReference>
<dbReference type="GO" id="GO:0005524">
    <property type="term" value="F:ATP binding"/>
    <property type="evidence" value="ECO:0007669"/>
    <property type="project" value="InterPro"/>
</dbReference>
<dbReference type="WBParaSite" id="TMUE_1000005787.1">
    <property type="protein sequence ID" value="TMUE_1000005787.1"/>
    <property type="gene ID" value="WBGene00294986"/>
</dbReference>
<accession>A0A5S6QFY3</accession>
<keyword evidence="3" id="KW-1185">Reference proteome</keyword>
<evidence type="ECO:0000259" key="2">
    <source>
        <dbReference type="PROSITE" id="PS50011"/>
    </source>
</evidence>
<dbReference type="Pfam" id="PF00069">
    <property type="entry name" value="Pkinase"/>
    <property type="match status" value="1"/>
</dbReference>
<organism evidence="3 4">
    <name type="scientific">Trichuris muris</name>
    <name type="common">Mouse whipworm</name>
    <dbReference type="NCBI Taxonomy" id="70415"/>
    <lineage>
        <taxon>Eukaryota</taxon>
        <taxon>Metazoa</taxon>
        <taxon>Ecdysozoa</taxon>
        <taxon>Nematoda</taxon>
        <taxon>Enoplea</taxon>
        <taxon>Dorylaimia</taxon>
        <taxon>Trichinellida</taxon>
        <taxon>Trichuridae</taxon>
        <taxon>Trichuris</taxon>
    </lineage>
</organism>
<sequence length="329" mass="37613">MWTQTLDELIDLKSLINSDTIAGRFQIEHQIDSGIYGLKYQVKDEQSSKRYAMKVELPHQRRHRLQKEAFILKRLADCPHTSAYIGHGSYLTIDYLVLSMVGPDLAKLRENSMNNKFPLGLVLRIGIQCTEALREVHNGGFVLRDVRPENFALGYDGTKEVLKIVDFGAALQFRICNHIMRPEKNAGFYGSRLHASFNAHKGRELGAHDDMISLFYMIAELYNGNLPWSDEQDFQRIGDMKRTMKASCIFKNMPSITRKIYRMVKHLKYGQPFSHNRIIDQLKEAADLIHAPEELQFDESDILRVASASAPSSPLKGASMARRKRNKSV</sequence>
<dbReference type="InterPro" id="IPR011009">
    <property type="entry name" value="Kinase-like_dom_sf"/>
</dbReference>
<dbReference type="PANTHER" id="PTHR11909">
    <property type="entry name" value="CASEIN KINASE-RELATED"/>
    <property type="match status" value="1"/>
</dbReference>
<reference evidence="4" key="1">
    <citation type="submission" date="2019-12" db="UniProtKB">
        <authorList>
            <consortium name="WormBaseParasite"/>
        </authorList>
    </citation>
    <scope>IDENTIFICATION</scope>
</reference>
<protein>
    <submittedName>
        <fullName evidence="4">Protein kinase domain-containing protein</fullName>
    </submittedName>
</protein>
<dbReference type="STRING" id="70415.A0A5S6QFY3"/>
<dbReference type="Proteomes" id="UP000046395">
    <property type="component" value="Unassembled WGS sequence"/>
</dbReference>
<evidence type="ECO:0000313" key="3">
    <source>
        <dbReference type="Proteomes" id="UP000046395"/>
    </source>
</evidence>
<feature type="region of interest" description="Disordered" evidence="1">
    <location>
        <begin position="308"/>
        <end position="329"/>
    </location>
</feature>
<dbReference type="InterPro" id="IPR050235">
    <property type="entry name" value="CK1_Ser-Thr_kinase"/>
</dbReference>
<dbReference type="Gene3D" id="1.10.510.10">
    <property type="entry name" value="Transferase(Phosphotransferase) domain 1"/>
    <property type="match status" value="1"/>
</dbReference>
<dbReference type="InterPro" id="IPR000719">
    <property type="entry name" value="Prot_kinase_dom"/>
</dbReference>
<name>A0A5S6QFY3_TRIMR</name>
<dbReference type="AlphaFoldDB" id="A0A5S6QFY3"/>
<dbReference type="SMART" id="SM00220">
    <property type="entry name" value="S_TKc"/>
    <property type="match status" value="1"/>
</dbReference>